<evidence type="ECO:0000256" key="7">
    <source>
        <dbReference type="SAM" id="SignalP"/>
    </source>
</evidence>
<organism evidence="9 10">
    <name type="scientific">Coemansia biformis</name>
    <dbReference type="NCBI Taxonomy" id="1286918"/>
    <lineage>
        <taxon>Eukaryota</taxon>
        <taxon>Fungi</taxon>
        <taxon>Fungi incertae sedis</taxon>
        <taxon>Zoopagomycota</taxon>
        <taxon>Kickxellomycotina</taxon>
        <taxon>Kickxellomycetes</taxon>
        <taxon>Kickxellales</taxon>
        <taxon>Kickxellaceae</taxon>
        <taxon>Coemansia</taxon>
    </lineage>
</organism>
<accession>A0A9W7YDE3</accession>
<evidence type="ECO:0000256" key="3">
    <source>
        <dbReference type="ARBA" id="ARBA00022989"/>
    </source>
</evidence>
<comment type="subcellular location">
    <subcellularLocation>
        <location evidence="1">Endomembrane system</location>
    </subcellularLocation>
</comment>
<dbReference type="GO" id="GO:0005737">
    <property type="term" value="C:cytoplasm"/>
    <property type="evidence" value="ECO:0007669"/>
    <property type="project" value="TreeGrafter"/>
</dbReference>
<feature type="compositionally biased region" description="Gly residues" evidence="5">
    <location>
        <begin position="454"/>
        <end position="471"/>
    </location>
</feature>
<evidence type="ECO:0000259" key="8">
    <source>
        <dbReference type="PROSITE" id="PS51469"/>
    </source>
</evidence>
<dbReference type="InterPro" id="IPR012919">
    <property type="entry name" value="SUN_dom"/>
</dbReference>
<dbReference type="InterPro" id="IPR045120">
    <property type="entry name" value="Suco/Slp1-like"/>
</dbReference>
<keyword evidence="7" id="KW-0732">Signal</keyword>
<dbReference type="Pfam" id="PF07738">
    <property type="entry name" value="Sad1_UNC"/>
    <property type="match status" value="1"/>
</dbReference>
<keyword evidence="10" id="KW-1185">Reference proteome</keyword>
<protein>
    <recommendedName>
        <fullName evidence="8">SUN domain-containing protein</fullName>
    </recommendedName>
</protein>
<keyword evidence="2 6" id="KW-0812">Transmembrane</keyword>
<evidence type="ECO:0000256" key="5">
    <source>
        <dbReference type="SAM" id="MobiDB-lite"/>
    </source>
</evidence>
<feature type="chain" id="PRO_5040937382" description="SUN domain-containing protein" evidence="7">
    <location>
        <begin position="28"/>
        <end position="636"/>
    </location>
</feature>
<comment type="caution">
    <text evidence="9">The sequence shown here is derived from an EMBL/GenBank/DDBJ whole genome shotgun (WGS) entry which is preliminary data.</text>
</comment>
<evidence type="ECO:0000256" key="1">
    <source>
        <dbReference type="ARBA" id="ARBA00004308"/>
    </source>
</evidence>
<feature type="compositionally biased region" description="Low complexity" evidence="5">
    <location>
        <begin position="73"/>
        <end position="96"/>
    </location>
</feature>
<keyword evidence="4 6" id="KW-0472">Membrane</keyword>
<feature type="compositionally biased region" description="Acidic residues" evidence="5">
    <location>
        <begin position="382"/>
        <end position="403"/>
    </location>
</feature>
<evidence type="ECO:0000256" key="4">
    <source>
        <dbReference type="ARBA" id="ARBA00023136"/>
    </source>
</evidence>
<dbReference type="PANTHER" id="PTHR12953:SF0">
    <property type="entry name" value="SUN DOMAIN-CONTAINING OSSIFICATION FACTOR"/>
    <property type="match status" value="1"/>
</dbReference>
<dbReference type="Proteomes" id="UP001143981">
    <property type="component" value="Unassembled WGS sequence"/>
</dbReference>
<reference evidence="9" key="1">
    <citation type="submission" date="2022-07" db="EMBL/GenBank/DDBJ databases">
        <title>Phylogenomic reconstructions and comparative analyses of Kickxellomycotina fungi.</title>
        <authorList>
            <person name="Reynolds N.K."/>
            <person name="Stajich J.E."/>
            <person name="Barry K."/>
            <person name="Grigoriev I.V."/>
            <person name="Crous P."/>
            <person name="Smith M.E."/>
        </authorList>
    </citation>
    <scope>NUCLEOTIDE SEQUENCE</scope>
    <source>
        <strain evidence="9">BCRC 34381</strain>
    </source>
</reference>
<dbReference type="GO" id="GO:0012505">
    <property type="term" value="C:endomembrane system"/>
    <property type="evidence" value="ECO:0007669"/>
    <property type="project" value="UniProtKB-SubCell"/>
</dbReference>
<dbReference type="AlphaFoldDB" id="A0A9W7YDE3"/>
<feature type="transmembrane region" description="Helical" evidence="6">
    <location>
        <begin position="607"/>
        <end position="628"/>
    </location>
</feature>
<evidence type="ECO:0000313" key="10">
    <source>
        <dbReference type="Proteomes" id="UP001143981"/>
    </source>
</evidence>
<dbReference type="GO" id="GO:0034975">
    <property type="term" value="P:protein folding in endoplasmic reticulum"/>
    <property type="evidence" value="ECO:0007669"/>
    <property type="project" value="TreeGrafter"/>
</dbReference>
<evidence type="ECO:0000313" key="9">
    <source>
        <dbReference type="EMBL" id="KAJ1729123.1"/>
    </source>
</evidence>
<gene>
    <name evidence="9" type="ORF">LPJ61_003680</name>
</gene>
<evidence type="ECO:0000256" key="2">
    <source>
        <dbReference type="ARBA" id="ARBA00022692"/>
    </source>
</evidence>
<evidence type="ECO:0000256" key="6">
    <source>
        <dbReference type="SAM" id="Phobius"/>
    </source>
</evidence>
<dbReference type="PROSITE" id="PS51469">
    <property type="entry name" value="SUN"/>
    <property type="match status" value="1"/>
</dbReference>
<feature type="region of interest" description="Disordered" evidence="5">
    <location>
        <begin position="335"/>
        <end position="492"/>
    </location>
</feature>
<dbReference type="OrthoDB" id="266334at2759"/>
<name>A0A9W7YDE3_9FUNG</name>
<proteinExistence type="predicted"/>
<feature type="compositionally biased region" description="Polar residues" evidence="5">
    <location>
        <begin position="476"/>
        <end position="491"/>
    </location>
</feature>
<feature type="signal peptide" evidence="7">
    <location>
        <begin position="1"/>
        <end position="27"/>
    </location>
</feature>
<dbReference type="GO" id="GO:0016020">
    <property type="term" value="C:membrane"/>
    <property type="evidence" value="ECO:0007669"/>
    <property type="project" value="InterPro"/>
</dbReference>
<sequence length="636" mass="70160">MLLRRQQPTLGGLLCILVCIAAPGALGRRLDTVTTPPALDAGATCRAPPPVLQSNSGALATLFSHEAVPPRAAAEATLAAEEPPAPEKTPAAEEPPSAIPEHHRRDTRSLKDRFNYASGDCAAVVLKANREARGMTAILNSKKDQYMLNECSARNKFVVVELCDDILIDTLVLGNYEFFSSTFKDVMVHASDRYPPKDKQWTFIGHFQGFNSRDAQVFPVVDPKIWARYLMLEFVTHYGNEFYCPLTVLGVYGATQMEQYRKEAEEEEELAEPATLAADALLSAPLLDYQLRLPHYQYQQHPSQNQHQPLRIAGAASHAKAYLQDMQGLVNEYQERDVDEPRPVSRAAPIPRVPSLPWARSGEVKPSDGGNGGSGGSRREYDDEDNEDDEEGAMDPYDNDDEESVRADSVAAAEMAGGGAGDNGAKPQAADECQHQPCMDPDVRLPSPKNSGTGVDGSGHTVAGGGSGTDGNSGARQQTIRSMGGQQQRGQESIFKTIMRRLARVERNVTLAYRYLEEQHMVFNLVLQQVEMNSLETMQLAIDQLNRTTTKQMQSLTTLSEEVWRAILYDLEEYQQKTESEMGEVVSRLEFLAEEVLFEKRMNVAQLVLLLTIVALIAVNKAVTKLALIPEAKKER</sequence>
<dbReference type="PANTHER" id="PTHR12953">
    <property type="entry name" value="MEMBRANE PROTEIN CH1 RELATED"/>
    <property type="match status" value="1"/>
</dbReference>
<feature type="region of interest" description="Disordered" evidence="5">
    <location>
        <begin position="73"/>
        <end position="105"/>
    </location>
</feature>
<feature type="domain" description="SUN" evidence="8">
    <location>
        <begin position="80"/>
        <end position="256"/>
    </location>
</feature>
<dbReference type="EMBL" id="JANBOI010000670">
    <property type="protein sequence ID" value="KAJ1729123.1"/>
    <property type="molecule type" value="Genomic_DNA"/>
</dbReference>
<keyword evidence="3 6" id="KW-1133">Transmembrane helix</keyword>